<accession>A0A231H536</accession>
<dbReference type="RefSeq" id="WP_039783906.1">
    <property type="nucleotide sequence ID" value="NZ_JAAXOR010000002.1"/>
</dbReference>
<dbReference type="Pfam" id="PF00107">
    <property type="entry name" value="ADH_zinc_N"/>
    <property type="match status" value="1"/>
</dbReference>
<comment type="caution">
    <text evidence="4">The sequence shown here is derived from an EMBL/GenBank/DDBJ whole genome shotgun (WGS) entry which is preliminary data.</text>
</comment>
<dbReference type="PANTHER" id="PTHR44154:SF1">
    <property type="entry name" value="QUINONE OXIDOREDUCTASE"/>
    <property type="match status" value="1"/>
</dbReference>
<keyword evidence="1" id="KW-0521">NADP</keyword>
<dbReference type="SUPFAM" id="SSF50129">
    <property type="entry name" value="GroES-like"/>
    <property type="match status" value="1"/>
</dbReference>
<dbReference type="AlphaFoldDB" id="A0A231H536"/>
<evidence type="ECO:0000313" key="3">
    <source>
        <dbReference type="EMBL" id="OXR39761.1"/>
    </source>
</evidence>
<dbReference type="InterPro" id="IPR013154">
    <property type="entry name" value="ADH-like_N"/>
</dbReference>
<dbReference type="Gene3D" id="3.40.50.720">
    <property type="entry name" value="NAD(P)-binding Rossmann-like Domain"/>
    <property type="match status" value="1"/>
</dbReference>
<dbReference type="GO" id="GO:0102523">
    <property type="term" value="F:2-chloroacrylate reductase activity"/>
    <property type="evidence" value="ECO:0007669"/>
    <property type="project" value="UniProtKB-EC"/>
</dbReference>
<evidence type="ECO:0000313" key="5">
    <source>
        <dbReference type="Proteomes" id="UP000215506"/>
    </source>
</evidence>
<organism evidence="4 5">
    <name type="scientific">Nocardia cerradoensis</name>
    <dbReference type="NCBI Taxonomy" id="85688"/>
    <lineage>
        <taxon>Bacteria</taxon>
        <taxon>Bacillati</taxon>
        <taxon>Actinomycetota</taxon>
        <taxon>Actinomycetes</taxon>
        <taxon>Mycobacteriales</taxon>
        <taxon>Nocardiaceae</taxon>
        <taxon>Nocardia</taxon>
    </lineage>
</organism>
<name>A0A231H536_9NOCA</name>
<keyword evidence="4" id="KW-0560">Oxidoreductase</keyword>
<feature type="domain" description="Enoyl reductase (ER)" evidence="2">
    <location>
        <begin position="17"/>
        <end position="331"/>
    </location>
</feature>
<dbReference type="SMART" id="SM00829">
    <property type="entry name" value="PKS_ER"/>
    <property type="match status" value="1"/>
</dbReference>
<dbReference type="InterPro" id="IPR013149">
    <property type="entry name" value="ADH-like_C"/>
</dbReference>
<dbReference type="Pfam" id="PF08240">
    <property type="entry name" value="ADH_N"/>
    <property type="match status" value="1"/>
</dbReference>
<reference evidence="4 5" key="1">
    <citation type="submission" date="2017-07" db="EMBL/GenBank/DDBJ databases">
        <title>First draft Genome Sequence of Nocardia cerradoensis isolated from human infection.</title>
        <authorList>
            <person name="Carrasco G."/>
        </authorList>
    </citation>
    <scope>NUCLEOTIDE SEQUENCE [LARGE SCALE GENOMIC DNA]</scope>
    <source>
        <strain evidence="4 5">CNM20130759</strain>
    </source>
</reference>
<gene>
    <name evidence="4" type="ORF">B7C42_03575</name>
    <name evidence="3" type="ORF">B7C42_08173</name>
</gene>
<dbReference type="EMBL" id="NGAF01000007">
    <property type="protein sequence ID" value="OXR44019.1"/>
    <property type="molecule type" value="Genomic_DNA"/>
</dbReference>
<dbReference type="SUPFAM" id="SSF51735">
    <property type="entry name" value="NAD(P)-binding Rossmann-fold domains"/>
    <property type="match status" value="1"/>
</dbReference>
<dbReference type="EMBL" id="NGAF01000071">
    <property type="protein sequence ID" value="OXR39761.1"/>
    <property type="molecule type" value="Genomic_DNA"/>
</dbReference>
<proteinExistence type="predicted"/>
<dbReference type="InterPro" id="IPR051603">
    <property type="entry name" value="Zinc-ADH_QOR/CCCR"/>
</dbReference>
<dbReference type="InterPro" id="IPR036291">
    <property type="entry name" value="NAD(P)-bd_dom_sf"/>
</dbReference>
<dbReference type="EC" id="1.3.1.103" evidence="4"/>
<dbReference type="Gene3D" id="3.90.180.10">
    <property type="entry name" value="Medium-chain alcohol dehydrogenases, catalytic domain"/>
    <property type="match status" value="1"/>
</dbReference>
<dbReference type="Proteomes" id="UP000215506">
    <property type="component" value="Unassembled WGS sequence"/>
</dbReference>
<evidence type="ECO:0000256" key="1">
    <source>
        <dbReference type="ARBA" id="ARBA00022857"/>
    </source>
</evidence>
<dbReference type="PANTHER" id="PTHR44154">
    <property type="entry name" value="QUINONE OXIDOREDUCTASE"/>
    <property type="match status" value="1"/>
</dbReference>
<keyword evidence="5" id="KW-1185">Reference proteome</keyword>
<protein>
    <submittedName>
        <fullName evidence="4">2-haloacrylate reductase</fullName>
        <ecNumber evidence="4">1.3.1.103</ecNumber>
    </submittedName>
</protein>
<dbReference type="CDD" id="cd08268">
    <property type="entry name" value="MDR2"/>
    <property type="match status" value="1"/>
</dbReference>
<sequence>MTTDAITARTVVFHELGDPEVLTIENLDLPALGPKEVLIRIEALGLNRAEALFRAGTYYYLPTLPGSRLGYESSGVIEAVGDDVTEYAVGDKVSTGPNIEMSSAGVYAERVVLPVESVVPRPEGLDAVTGAATWLTYSTAYGGMIETGGLRPGDHVLITAASSGVGIAALQTAARIGAIPIAVTRTGEKSRYLLDNGAAHVIASADTDVVAEIRRVTDGVGAQVIFDAVGGPGLAELSTAAAHNGTVVVYGWLDQRPMAMPMNWPLRILGYANMELSVTADGRRRINHWIASGIRDGVFHPHVGAVFDGLDSIRDAHRLMESSTHTGKIVVKL</sequence>
<dbReference type="InterPro" id="IPR011032">
    <property type="entry name" value="GroES-like_sf"/>
</dbReference>
<evidence type="ECO:0000259" key="2">
    <source>
        <dbReference type="SMART" id="SM00829"/>
    </source>
</evidence>
<dbReference type="InterPro" id="IPR020843">
    <property type="entry name" value="ER"/>
</dbReference>
<evidence type="ECO:0000313" key="4">
    <source>
        <dbReference type="EMBL" id="OXR44019.1"/>
    </source>
</evidence>